<feature type="domain" description="UEV" evidence="10">
    <location>
        <begin position="2"/>
        <end position="147"/>
    </location>
</feature>
<dbReference type="GO" id="GO:0043130">
    <property type="term" value="F:ubiquitin binding"/>
    <property type="evidence" value="ECO:0007669"/>
    <property type="project" value="TreeGrafter"/>
</dbReference>
<evidence type="ECO:0000256" key="7">
    <source>
        <dbReference type="PROSITE-ProRule" id="PRU00644"/>
    </source>
</evidence>
<dbReference type="Proteomes" id="UP000319731">
    <property type="component" value="Unassembled WGS sequence"/>
</dbReference>
<dbReference type="PROSITE" id="PS51322">
    <property type="entry name" value="UEV"/>
    <property type="match status" value="1"/>
</dbReference>
<evidence type="ECO:0000256" key="5">
    <source>
        <dbReference type="ARBA" id="ARBA00022927"/>
    </source>
</evidence>
<dbReference type="PANTHER" id="PTHR23306:SF3">
    <property type="entry name" value="TUMOR SUPPRESSOR PROTEIN 101"/>
    <property type="match status" value="1"/>
</dbReference>
<dbReference type="OrthoDB" id="306304at2759"/>
<organism evidence="11 12">
    <name type="scientific">Synchytrium microbalum</name>
    <dbReference type="NCBI Taxonomy" id="1806994"/>
    <lineage>
        <taxon>Eukaryota</taxon>
        <taxon>Fungi</taxon>
        <taxon>Fungi incertae sedis</taxon>
        <taxon>Chytridiomycota</taxon>
        <taxon>Chytridiomycota incertae sedis</taxon>
        <taxon>Chytridiomycetes</taxon>
        <taxon>Synchytriales</taxon>
        <taxon>Synchytriaceae</taxon>
        <taxon>Synchytrium</taxon>
    </lineage>
</organism>
<dbReference type="PROSITE" id="PS51312">
    <property type="entry name" value="SB"/>
    <property type="match status" value="1"/>
</dbReference>
<evidence type="ECO:0000256" key="8">
    <source>
        <dbReference type="SAM" id="MobiDB-lite"/>
    </source>
</evidence>
<dbReference type="Gene3D" id="3.10.110.10">
    <property type="entry name" value="Ubiquitin Conjugating Enzyme"/>
    <property type="match status" value="1"/>
</dbReference>
<sequence>MDATQDWLKQVLTPYQSADRVFRDTVAVLTSYNGLSPKTDTFTNEHGVTAVLLCLHGTIPILFKNVTYNIPIAVWCPYVYPAQPPIAFVQPTSTMLIRNGKHVDLEGKIYHPYLAYWHTAPENRTVKELLTILQGIFQQEPPVYSKPPQPSMPGGAYPPQQPSYNNGNPQPSFESPPMYTPLPTNLQYNNLPYQTQQQYQPNGNDPSYRPSEPPSQVIQPPILPYDSLNRVNSNNNTSPMMNHSRPSNNNTNPADDDANVRLASLRSMVTDKLARIRRQQDPYKMDTLLVANRQLNDGASRIDDVVRRLNDEEQKVAQNSTILDTKMQELNELLETVRNQPKVNADDIITGLIEVVAEDHSIDDALYCLGEAFSREKVDGPTYLKHVRLLAREQFLKRALVKKIRKVANLPP</sequence>
<feature type="compositionally biased region" description="Polar residues" evidence="8">
    <location>
        <begin position="229"/>
        <end position="247"/>
    </location>
</feature>
<feature type="compositionally biased region" description="Polar residues" evidence="8">
    <location>
        <begin position="182"/>
        <end position="205"/>
    </location>
</feature>
<dbReference type="AlphaFoldDB" id="A0A507BZJ3"/>
<comment type="caution">
    <text evidence="11">The sequence shown here is derived from an EMBL/GenBank/DDBJ whole genome shotgun (WGS) entry which is preliminary data.</text>
</comment>
<dbReference type="PANTHER" id="PTHR23306">
    <property type="entry name" value="TUMOR SUSCEPTIBILITY GENE 101 PROTEIN-RELATED"/>
    <property type="match status" value="1"/>
</dbReference>
<dbReference type="CDD" id="cd11685">
    <property type="entry name" value="UEV_TSG101-like"/>
    <property type="match status" value="1"/>
</dbReference>
<proteinExistence type="inferred from homology"/>
<dbReference type="InterPro" id="IPR052070">
    <property type="entry name" value="ESCRT-I_UEV_domain"/>
</dbReference>
<feature type="compositionally biased region" description="Polar residues" evidence="8">
    <location>
        <begin position="162"/>
        <end position="173"/>
    </location>
</feature>
<dbReference type="GO" id="GO:0072666">
    <property type="term" value="P:establishment of protein localization to vacuole"/>
    <property type="evidence" value="ECO:0007669"/>
    <property type="project" value="UniProtKB-ARBA"/>
</dbReference>
<accession>A0A507BZJ3</accession>
<evidence type="ECO:0000256" key="6">
    <source>
        <dbReference type="ARBA" id="ARBA00023054"/>
    </source>
</evidence>
<evidence type="ECO:0008006" key="13">
    <source>
        <dbReference type="Google" id="ProtNLM"/>
    </source>
</evidence>
<dbReference type="SUPFAM" id="SSF54495">
    <property type="entry name" value="UBC-like"/>
    <property type="match status" value="1"/>
</dbReference>
<dbReference type="Pfam" id="PF09454">
    <property type="entry name" value="Vps23_core"/>
    <property type="match status" value="1"/>
</dbReference>
<dbReference type="GO" id="GO:0043162">
    <property type="term" value="P:ubiquitin-dependent protein catabolic process via the multivesicular body sorting pathway"/>
    <property type="evidence" value="ECO:0007669"/>
    <property type="project" value="UniProtKB-ARBA"/>
</dbReference>
<feature type="region of interest" description="Disordered" evidence="8">
    <location>
        <begin position="143"/>
        <end position="257"/>
    </location>
</feature>
<dbReference type="RefSeq" id="XP_031023738.1">
    <property type="nucleotide sequence ID" value="XM_031170283.1"/>
</dbReference>
<evidence type="ECO:0000259" key="10">
    <source>
        <dbReference type="PROSITE" id="PS51322"/>
    </source>
</evidence>
<dbReference type="EMBL" id="QEAO01000029">
    <property type="protein sequence ID" value="TPX32551.1"/>
    <property type="molecule type" value="Genomic_DNA"/>
</dbReference>
<keyword evidence="12" id="KW-1185">Reference proteome</keyword>
<dbReference type="GO" id="GO:0015031">
    <property type="term" value="P:protein transport"/>
    <property type="evidence" value="ECO:0007669"/>
    <property type="project" value="UniProtKB-UniRule"/>
</dbReference>
<dbReference type="InterPro" id="IPR037202">
    <property type="entry name" value="ESCRT_assembly_dom"/>
</dbReference>
<keyword evidence="4" id="KW-0967">Endosome</keyword>
<dbReference type="InterPro" id="IPR017916">
    <property type="entry name" value="SB_dom"/>
</dbReference>
<dbReference type="GeneID" id="42005580"/>
<dbReference type="GO" id="GO:0000813">
    <property type="term" value="C:ESCRT I complex"/>
    <property type="evidence" value="ECO:0007669"/>
    <property type="project" value="TreeGrafter"/>
</dbReference>
<evidence type="ECO:0000256" key="1">
    <source>
        <dbReference type="ARBA" id="ARBA00004177"/>
    </source>
</evidence>
<dbReference type="SUPFAM" id="SSF140111">
    <property type="entry name" value="Endosomal sorting complex assembly domain"/>
    <property type="match status" value="1"/>
</dbReference>
<dbReference type="Gene3D" id="6.10.250.370">
    <property type="match status" value="1"/>
</dbReference>
<dbReference type="InterPro" id="IPR008883">
    <property type="entry name" value="UEV_N"/>
</dbReference>
<keyword evidence="3 7" id="KW-0813">Transport</keyword>
<dbReference type="InterPro" id="IPR016135">
    <property type="entry name" value="UBQ-conjugating_enzyme/RWD"/>
</dbReference>
<keyword evidence="5 7" id="KW-0653">Protein transport</keyword>
<evidence type="ECO:0000256" key="2">
    <source>
        <dbReference type="ARBA" id="ARBA00009594"/>
    </source>
</evidence>
<evidence type="ECO:0000259" key="9">
    <source>
        <dbReference type="PROSITE" id="PS51312"/>
    </source>
</evidence>
<keyword evidence="6" id="KW-0175">Coiled coil</keyword>
<reference evidence="11 12" key="1">
    <citation type="journal article" date="2019" name="Sci. Rep.">
        <title>Comparative genomics of chytrid fungi reveal insights into the obligate biotrophic and pathogenic lifestyle of Synchytrium endobioticum.</title>
        <authorList>
            <person name="van de Vossenberg B.T.L.H."/>
            <person name="Warris S."/>
            <person name="Nguyen H.D.T."/>
            <person name="van Gent-Pelzer M.P.E."/>
            <person name="Joly D.L."/>
            <person name="van de Geest H.C."/>
            <person name="Bonants P.J.M."/>
            <person name="Smith D.S."/>
            <person name="Levesque C.A."/>
            <person name="van der Lee T.A.J."/>
        </authorList>
    </citation>
    <scope>NUCLEOTIDE SEQUENCE [LARGE SCALE GENOMIC DNA]</scope>
    <source>
        <strain evidence="11 12">JEL517</strain>
    </source>
</reference>
<evidence type="ECO:0000256" key="3">
    <source>
        <dbReference type="ARBA" id="ARBA00022448"/>
    </source>
</evidence>
<dbReference type="Pfam" id="PF05743">
    <property type="entry name" value="UEV"/>
    <property type="match status" value="1"/>
</dbReference>
<protein>
    <recommendedName>
        <fullName evidence="13">UEV domain-containing protein</fullName>
    </recommendedName>
</protein>
<dbReference type="STRING" id="1806994.A0A507BZJ3"/>
<name>A0A507BZJ3_9FUNG</name>
<comment type="subcellular location">
    <subcellularLocation>
        <location evidence="1">Endosome</location>
    </subcellularLocation>
</comment>
<dbReference type="Gene3D" id="6.10.140.820">
    <property type="match status" value="1"/>
</dbReference>
<gene>
    <name evidence="11" type="ORF">SmJEL517_g04355</name>
</gene>
<evidence type="ECO:0000313" key="11">
    <source>
        <dbReference type="EMBL" id="TPX32551.1"/>
    </source>
</evidence>
<feature type="domain" description="SB" evidence="9">
    <location>
        <begin position="346"/>
        <end position="412"/>
    </location>
</feature>
<evidence type="ECO:0000256" key="4">
    <source>
        <dbReference type="ARBA" id="ARBA00022753"/>
    </source>
</evidence>
<comment type="similarity">
    <text evidence="2">Belongs to the ubiquitin-conjugating enzyme family. UEV subfamily.</text>
</comment>
<evidence type="ECO:0000313" key="12">
    <source>
        <dbReference type="Proteomes" id="UP000319731"/>
    </source>
</evidence>